<evidence type="ECO:0000256" key="2">
    <source>
        <dbReference type="SAM" id="Phobius"/>
    </source>
</evidence>
<dbReference type="RefSeq" id="WP_143783149.1">
    <property type="nucleotide sequence ID" value="NZ_CP041616.1"/>
</dbReference>
<dbReference type="EMBL" id="CP041616">
    <property type="protein sequence ID" value="QDO88471.1"/>
    <property type="molecule type" value="Genomic_DNA"/>
</dbReference>
<evidence type="ECO:0000256" key="1">
    <source>
        <dbReference type="SAM" id="MobiDB-lite"/>
    </source>
</evidence>
<keyword evidence="4" id="KW-1185">Reference proteome</keyword>
<feature type="transmembrane region" description="Helical" evidence="2">
    <location>
        <begin position="90"/>
        <end position="107"/>
    </location>
</feature>
<dbReference type="AlphaFoldDB" id="A0A516GAC6"/>
<feature type="region of interest" description="Disordered" evidence="1">
    <location>
        <begin position="1"/>
        <end position="21"/>
    </location>
</feature>
<evidence type="ECO:0000313" key="4">
    <source>
        <dbReference type="Proteomes" id="UP000315395"/>
    </source>
</evidence>
<accession>A0A516GAC6</accession>
<reference evidence="3 4" key="1">
    <citation type="submission" date="2019-07" db="EMBL/GenBank/DDBJ databases">
        <title>complete genome sequencing of Ornithinimicrobium sp. H23M54.</title>
        <authorList>
            <person name="Bae J.-W."/>
            <person name="Lee S.-Y."/>
        </authorList>
    </citation>
    <scope>NUCLEOTIDE SEQUENCE [LARGE SCALE GENOMIC DNA]</scope>
    <source>
        <strain evidence="3 4">H23M54</strain>
    </source>
</reference>
<evidence type="ECO:0000313" key="3">
    <source>
        <dbReference type="EMBL" id="QDO88471.1"/>
    </source>
</evidence>
<keyword evidence="2" id="KW-0812">Transmembrane</keyword>
<name>A0A516GAC6_9MICO</name>
<keyword evidence="2" id="KW-0472">Membrane</keyword>
<protein>
    <submittedName>
        <fullName evidence="3">DUF3159 domain-containing protein</fullName>
    </submittedName>
</protein>
<gene>
    <name evidence="3" type="ORF">FNH13_09060</name>
</gene>
<feature type="transmembrane region" description="Helical" evidence="2">
    <location>
        <begin position="203"/>
        <end position="222"/>
    </location>
</feature>
<dbReference type="InterPro" id="IPR016566">
    <property type="entry name" value="UCP010219"/>
</dbReference>
<feature type="transmembrane region" description="Helical" evidence="2">
    <location>
        <begin position="114"/>
        <end position="135"/>
    </location>
</feature>
<dbReference type="OrthoDB" id="5244221at2"/>
<keyword evidence="2" id="KW-1133">Transmembrane helix</keyword>
<feature type="compositionally biased region" description="Low complexity" evidence="1">
    <location>
        <begin position="1"/>
        <end position="14"/>
    </location>
</feature>
<dbReference type="KEGG" id="orz:FNH13_09060"/>
<proteinExistence type="predicted"/>
<feature type="transmembrane region" description="Helical" evidence="2">
    <location>
        <begin position="171"/>
        <end position="191"/>
    </location>
</feature>
<feature type="transmembrane region" description="Helical" evidence="2">
    <location>
        <begin position="66"/>
        <end position="84"/>
    </location>
</feature>
<feature type="transmembrane region" description="Helical" evidence="2">
    <location>
        <begin position="40"/>
        <end position="59"/>
    </location>
</feature>
<dbReference type="Pfam" id="PF11361">
    <property type="entry name" value="DUF3159"/>
    <property type="match status" value="1"/>
</dbReference>
<organism evidence="3 4">
    <name type="scientific">Ornithinimicrobium ciconiae</name>
    <dbReference type="NCBI Taxonomy" id="2594265"/>
    <lineage>
        <taxon>Bacteria</taxon>
        <taxon>Bacillati</taxon>
        <taxon>Actinomycetota</taxon>
        <taxon>Actinomycetes</taxon>
        <taxon>Micrococcales</taxon>
        <taxon>Ornithinimicrobiaceae</taxon>
        <taxon>Ornithinimicrobium</taxon>
    </lineage>
</organism>
<dbReference type="Proteomes" id="UP000315395">
    <property type="component" value="Chromosome"/>
</dbReference>
<sequence>MSEQPAPGAGQTPGPEHEVEVEQTVEQVIRQRVSDVLGGWYGSLETALPTVAFVIMWLVRDEVRPALLAAGGVAIILLGIRLRIGGSVRFVVTSMFATAIAAFFALRTGDAEDAFLPGILTSMAYGVGTLISIIAKWPAVGFIVAAGDPQFAERPSAWRQDSAMVRVCSRLTWVMVALFAVRVAIMLPLYLAEQVAWLGVAKIALGWPAYLAAIVIMGLMLATGSTPVTEDAHAGRDAPPQ</sequence>